<dbReference type="InterPro" id="IPR004107">
    <property type="entry name" value="Integrase_SAM-like_N"/>
</dbReference>
<evidence type="ECO:0000256" key="2">
    <source>
        <dbReference type="ARBA" id="ARBA00023125"/>
    </source>
</evidence>
<dbReference type="Proteomes" id="UP001141950">
    <property type="component" value="Unassembled WGS sequence"/>
</dbReference>
<dbReference type="InterPro" id="IPR010998">
    <property type="entry name" value="Integrase_recombinase_N"/>
</dbReference>
<evidence type="ECO:0000313" key="7">
    <source>
        <dbReference type="EMBL" id="MCR2805396.1"/>
    </source>
</evidence>
<reference evidence="7" key="1">
    <citation type="submission" date="2022-08" db="EMBL/GenBank/DDBJ databases">
        <title>The genomic sequence of strain Paenibacillus sp. SCIV0701.</title>
        <authorList>
            <person name="Zhao H."/>
        </authorList>
    </citation>
    <scope>NUCLEOTIDE SEQUENCE</scope>
    <source>
        <strain evidence="7">SCIV0701</strain>
    </source>
</reference>
<dbReference type="PANTHER" id="PTHR30349">
    <property type="entry name" value="PHAGE INTEGRASE-RELATED"/>
    <property type="match status" value="1"/>
</dbReference>
<dbReference type="InterPro" id="IPR011010">
    <property type="entry name" value="DNA_brk_join_enz"/>
</dbReference>
<feature type="domain" description="Core-binding (CB)" evidence="6">
    <location>
        <begin position="1"/>
        <end position="85"/>
    </location>
</feature>
<accession>A0A9X2MTB1</accession>
<dbReference type="Gene3D" id="1.10.150.130">
    <property type="match status" value="1"/>
</dbReference>
<evidence type="ECO:0000259" key="5">
    <source>
        <dbReference type="PROSITE" id="PS51898"/>
    </source>
</evidence>
<dbReference type="GO" id="GO:0003677">
    <property type="term" value="F:DNA binding"/>
    <property type="evidence" value="ECO:0007669"/>
    <property type="project" value="UniProtKB-UniRule"/>
</dbReference>
<dbReference type="InterPro" id="IPR013762">
    <property type="entry name" value="Integrase-like_cat_sf"/>
</dbReference>
<name>A0A9X2MTB1_9BACL</name>
<dbReference type="PANTHER" id="PTHR30349:SF81">
    <property type="entry name" value="TYROSINE RECOMBINASE XERC"/>
    <property type="match status" value="1"/>
</dbReference>
<dbReference type="Pfam" id="PF00589">
    <property type="entry name" value="Phage_integrase"/>
    <property type="match status" value="1"/>
</dbReference>
<evidence type="ECO:0000256" key="1">
    <source>
        <dbReference type="ARBA" id="ARBA00022908"/>
    </source>
</evidence>
<gene>
    <name evidence="7" type="ORF">NQZ67_16030</name>
</gene>
<organism evidence="7 8">
    <name type="scientific">Paenibacillus soyae</name>
    <dbReference type="NCBI Taxonomy" id="2969249"/>
    <lineage>
        <taxon>Bacteria</taxon>
        <taxon>Bacillati</taxon>
        <taxon>Bacillota</taxon>
        <taxon>Bacilli</taxon>
        <taxon>Bacillales</taxon>
        <taxon>Paenibacillaceae</taxon>
        <taxon>Paenibacillus</taxon>
    </lineage>
</organism>
<dbReference type="InterPro" id="IPR050090">
    <property type="entry name" value="Tyrosine_recombinase_XerCD"/>
</dbReference>
<feature type="domain" description="Tyr recombinase" evidence="5">
    <location>
        <begin position="107"/>
        <end position="289"/>
    </location>
</feature>
<keyword evidence="3" id="KW-0233">DNA recombination</keyword>
<proteinExistence type="predicted"/>
<protein>
    <submittedName>
        <fullName evidence="7">Tyrosine-type recombinase/integrase</fullName>
    </submittedName>
</protein>
<sequence length="294" mass="34416">MNAELFDLFREHMELQDKSSKTIKSYRSALVDFDKWLFDVKEITDLRIVAFREIKNYREFLINKYSPASVNQKLIAIKQFYKFLTERKIISTDPSETIKIQKISDNIKSQYLTRSEELAIMNRAKLMGKREYCIIMILLKLGLRPSEVSSLRLNCVHLSGDPTLIIKNSKRSKSRFLPIPPDTVQAIKDWLIIRNQSTKIYHQRSEYLFTSQRAERMGERAIQRVVEKIASKENIRLYCTRLRSSFANDLLQEAKIPISILSNLMGHENISTTGRYLTASEHDVRKYVNKISEL</sequence>
<evidence type="ECO:0000259" key="6">
    <source>
        <dbReference type="PROSITE" id="PS51900"/>
    </source>
</evidence>
<dbReference type="PROSITE" id="PS51900">
    <property type="entry name" value="CB"/>
    <property type="match status" value="1"/>
</dbReference>
<keyword evidence="1" id="KW-0229">DNA integration</keyword>
<dbReference type="RefSeq" id="WP_257447780.1">
    <property type="nucleotide sequence ID" value="NZ_JANIPJ010000011.1"/>
</dbReference>
<dbReference type="GO" id="GO:0015074">
    <property type="term" value="P:DNA integration"/>
    <property type="evidence" value="ECO:0007669"/>
    <property type="project" value="UniProtKB-KW"/>
</dbReference>
<comment type="caution">
    <text evidence="7">The sequence shown here is derived from an EMBL/GenBank/DDBJ whole genome shotgun (WGS) entry which is preliminary data.</text>
</comment>
<dbReference type="CDD" id="cd00397">
    <property type="entry name" value="DNA_BRE_C"/>
    <property type="match status" value="1"/>
</dbReference>
<keyword evidence="2 4" id="KW-0238">DNA-binding</keyword>
<evidence type="ECO:0000256" key="3">
    <source>
        <dbReference type="ARBA" id="ARBA00023172"/>
    </source>
</evidence>
<dbReference type="InterPro" id="IPR002104">
    <property type="entry name" value="Integrase_catalytic"/>
</dbReference>
<dbReference type="AlphaFoldDB" id="A0A9X2MTB1"/>
<dbReference type="EMBL" id="JANIPJ010000011">
    <property type="protein sequence ID" value="MCR2805396.1"/>
    <property type="molecule type" value="Genomic_DNA"/>
</dbReference>
<keyword evidence="8" id="KW-1185">Reference proteome</keyword>
<evidence type="ECO:0000256" key="4">
    <source>
        <dbReference type="PROSITE-ProRule" id="PRU01248"/>
    </source>
</evidence>
<dbReference type="Pfam" id="PF13495">
    <property type="entry name" value="Phage_int_SAM_4"/>
    <property type="match status" value="1"/>
</dbReference>
<dbReference type="PROSITE" id="PS51898">
    <property type="entry name" value="TYR_RECOMBINASE"/>
    <property type="match status" value="1"/>
</dbReference>
<dbReference type="SUPFAM" id="SSF56349">
    <property type="entry name" value="DNA breaking-rejoining enzymes"/>
    <property type="match status" value="1"/>
</dbReference>
<dbReference type="InterPro" id="IPR044068">
    <property type="entry name" value="CB"/>
</dbReference>
<dbReference type="GO" id="GO:0006310">
    <property type="term" value="P:DNA recombination"/>
    <property type="evidence" value="ECO:0007669"/>
    <property type="project" value="UniProtKB-KW"/>
</dbReference>
<dbReference type="Gene3D" id="1.10.443.10">
    <property type="entry name" value="Intergrase catalytic core"/>
    <property type="match status" value="1"/>
</dbReference>
<evidence type="ECO:0000313" key="8">
    <source>
        <dbReference type="Proteomes" id="UP001141950"/>
    </source>
</evidence>